<accession>A0A383S735</accession>
<evidence type="ECO:0000313" key="2">
    <source>
        <dbReference type="EMBL" id="SYZ33737.1"/>
    </source>
</evidence>
<keyword evidence="3" id="KW-1185">Reference proteome</keyword>
<dbReference type="Proteomes" id="UP000263928">
    <property type="component" value="Unassembled WGS sequence"/>
</dbReference>
<organism evidence="2 3">
    <name type="scientific">Propionibacterium australiense</name>
    <dbReference type="NCBI Taxonomy" id="119981"/>
    <lineage>
        <taxon>Bacteria</taxon>
        <taxon>Bacillati</taxon>
        <taxon>Actinomycetota</taxon>
        <taxon>Actinomycetes</taxon>
        <taxon>Propionibacteriales</taxon>
        <taxon>Propionibacteriaceae</taxon>
        <taxon>Propionibacterium</taxon>
    </lineage>
</organism>
<sequence>MEPHLFRWGNGRRASRARRVGCASMEPHLFRWGNGRRASRARRVGCASMEPHLFRWGNIRDRAALLHLVHASMEPHLFRWGNHASFASGAVTSPGLNGAPPIQVGKPLHRPTRTRPGRWPQWSPTYSGGETRPALAGQQVRVLASMEPHLFRWGNLGEALAESISAWASMEPHLFRWGNVGRRRRQQPEERSLNGAPPIQVGKRLYELVNNTIASKPQWSPTYSGGETTL</sequence>
<protein>
    <submittedName>
        <fullName evidence="2">Uncharacterized protein</fullName>
    </submittedName>
</protein>
<reference evidence="3" key="1">
    <citation type="submission" date="2018-08" db="EMBL/GenBank/DDBJ databases">
        <authorList>
            <person name="Hornung B."/>
        </authorList>
    </citation>
    <scope>NUCLEOTIDE SEQUENCE [LARGE SCALE GENOMIC DNA]</scope>
</reference>
<proteinExistence type="predicted"/>
<evidence type="ECO:0000313" key="3">
    <source>
        <dbReference type="Proteomes" id="UP000263928"/>
    </source>
</evidence>
<feature type="compositionally biased region" description="Basic residues" evidence="1">
    <location>
        <begin position="107"/>
        <end position="116"/>
    </location>
</feature>
<name>A0A383S735_9ACTN</name>
<dbReference type="EMBL" id="UNQJ01000011">
    <property type="protein sequence ID" value="SYZ33737.1"/>
    <property type="molecule type" value="Genomic_DNA"/>
</dbReference>
<evidence type="ECO:0000256" key="1">
    <source>
        <dbReference type="SAM" id="MobiDB-lite"/>
    </source>
</evidence>
<dbReference type="AlphaFoldDB" id="A0A383S735"/>
<feature type="region of interest" description="Disordered" evidence="1">
    <location>
        <begin position="100"/>
        <end position="131"/>
    </location>
</feature>
<dbReference type="AntiFam" id="ANF00271">
    <property type="entry name" value="Translation of CRISPR region"/>
</dbReference>
<gene>
    <name evidence="2" type="ORF">PROPAUS_1666</name>
</gene>